<dbReference type="OrthoDB" id="7594166at2759"/>
<feature type="transmembrane region" description="Helical" evidence="10">
    <location>
        <begin position="154"/>
        <end position="172"/>
    </location>
</feature>
<dbReference type="FunFam" id="3.40.50.300:FF:000074">
    <property type="entry name" value="Multidrug resistance-associated protein 5 isoform 1"/>
    <property type="match status" value="1"/>
</dbReference>
<keyword evidence="4 10" id="KW-0812">Transmembrane</keyword>
<dbReference type="Gene3D" id="3.40.50.300">
    <property type="entry name" value="P-loop containing nucleotide triphosphate hydrolases"/>
    <property type="match status" value="1"/>
</dbReference>
<dbReference type="InterPro" id="IPR011527">
    <property type="entry name" value="ABC1_TM_dom"/>
</dbReference>
<dbReference type="Gene3D" id="1.20.1560.10">
    <property type="entry name" value="ABC transporter type 1, transmembrane domain"/>
    <property type="match status" value="1"/>
</dbReference>
<name>A0A7T8JYT6_CALRO</name>
<dbReference type="PANTHER" id="PTHR24223">
    <property type="entry name" value="ATP-BINDING CASSETTE SUB-FAMILY C"/>
    <property type="match status" value="1"/>
</dbReference>
<evidence type="ECO:0000256" key="10">
    <source>
        <dbReference type="SAM" id="Phobius"/>
    </source>
</evidence>
<accession>A0A7T8JYT6</accession>
<dbReference type="GO" id="GO:0012505">
    <property type="term" value="C:endomembrane system"/>
    <property type="evidence" value="ECO:0007669"/>
    <property type="project" value="UniProtKB-SubCell"/>
</dbReference>
<evidence type="ECO:0000256" key="4">
    <source>
        <dbReference type="ARBA" id="ARBA00022692"/>
    </source>
</evidence>
<dbReference type="SUPFAM" id="SSF90123">
    <property type="entry name" value="ABC transporter transmembrane region"/>
    <property type="match status" value="1"/>
</dbReference>
<dbReference type="EMBL" id="CP045902">
    <property type="protein sequence ID" value="QQP38800.1"/>
    <property type="molecule type" value="Genomic_DNA"/>
</dbReference>
<evidence type="ECO:0000256" key="5">
    <source>
        <dbReference type="ARBA" id="ARBA00022737"/>
    </source>
</evidence>
<dbReference type="InterPro" id="IPR017871">
    <property type="entry name" value="ABC_transporter-like_CS"/>
</dbReference>
<comment type="subcellular location">
    <subcellularLocation>
        <location evidence="1">Endomembrane system</location>
        <topology evidence="1">Multi-pass membrane protein</topology>
    </subcellularLocation>
</comment>
<dbReference type="Pfam" id="PF00005">
    <property type="entry name" value="ABC_tran"/>
    <property type="match status" value="1"/>
</dbReference>
<dbReference type="GO" id="GO:0140359">
    <property type="term" value="F:ABC-type transporter activity"/>
    <property type="evidence" value="ECO:0007669"/>
    <property type="project" value="InterPro"/>
</dbReference>
<feature type="transmembrane region" description="Helical" evidence="10">
    <location>
        <begin position="29"/>
        <end position="54"/>
    </location>
</feature>
<evidence type="ECO:0000256" key="3">
    <source>
        <dbReference type="ARBA" id="ARBA00022448"/>
    </source>
</evidence>
<dbReference type="PROSITE" id="PS50929">
    <property type="entry name" value="ABC_TM1F"/>
    <property type="match status" value="1"/>
</dbReference>
<keyword evidence="5" id="KW-0677">Repeat</keyword>
<gene>
    <name evidence="13" type="ORF">FKW44_019482</name>
</gene>
<dbReference type="SUPFAM" id="SSF52540">
    <property type="entry name" value="P-loop containing nucleoside triphosphate hydrolases"/>
    <property type="match status" value="1"/>
</dbReference>
<proteinExistence type="inferred from homology"/>
<evidence type="ECO:0000256" key="8">
    <source>
        <dbReference type="ARBA" id="ARBA00022989"/>
    </source>
</evidence>
<dbReference type="InterPro" id="IPR003439">
    <property type="entry name" value="ABC_transporter-like_ATP-bd"/>
</dbReference>
<evidence type="ECO:0000256" key="6">
    <source>
        <dbReference type="ARBA" id="ARBA00022741"/>
    </source>
</evidence>
<feature type="domain" description="ABC transporter" evidence="11">
    <location>
        <begin position="326"/>
        <end position="552"/>
    </location>
</feature>
<evidence type="ECO:0000259" key="12">
    <source>
        <dbReference type="PROSITE" id="PS50929"/>
    </source>
</evidence>
<keyword evidence="8 10" id="KW-1133">Transmembrane helix</keyword>
<dbReference type="Pfam" id="PF00664">
    <property type="entry name" value="ABC_membrane"/>
    <property type="match status" value="1"/>
</dbReference>
<dbReference type="GO" id="GO:0005524">
    <property type="term" value="F:ATP binding"/>
    <property type="evidence" value="ECO:0007669"/>
    <property type="project" value="UniProtKB-KW"/>
</dbReference>
<dbReference type="GO" id="GO:0016887">
    <property type="term" value="F:ATP hydrolysis activity"/>
    <property type="evidence" value="ECO:0007669"/>
    <property type="project" value="InterPro"/>
</dbReference>
<dbReference type="CDD" id="cd18603">
    <property type="entry name" value="ABC_6TM_MRP1_2_3_6_D2_like"/>
    <property type="match status" value="1"/>
</dbReference>
<dbReference type="FunFam" id="1.20.1560.10:FF:000010">
    <property type="entry name" value="Multidrug resistance-associated ABC transporter"/>
    <property type="match status" value="1"/>
</dbReference>
<reference evidence="14" key="1">
    <citation type="submission" date="2021-01" db="EMBL/GenBank/DDBJ databases">
        <title>Caligus Genome Assembly.</title>
        <authorList>
            <person name="Gallardo-Escarate C."/>
        </authorList>
    </citation>
    <scope>NUCLEOTIDE SEQUENCE [LARGE SCALE GENOMIC DNA]</scope>
</reference>
<dbReference type="PROSITE" id="PS50893">
    <property type="entry name" value="ABC_TRANSPORTER_2"/>
    <property type="match status" value="1"/>
</dbReference>
<feature type="domain" description="ABC transmembrane type-1" evidence="12">
    <location>
        <begin position="29"/>
        <end position="235"/>
    </location>
</feature>
<evidence type="ECO:0000256" key="1">
    <source>
        <dbReference type="ARBA" id="ARBA00004127"/>
    </source>
</evidence>
<dbReference type="PANTHER" id="PTHR24223:SF443">
    <property type="entry name" value="MULTIDRUG-RESISTANCE LIKE PROTEIN 1, ISOFORM I"/>
    <property type="match status" value="1"/>
</dbReference>
<keyword evidence="7 13" id="KW-0067">ATP-binding</keyword>
<evidence type="ECO:0000256" key="2">
    <source>
        <dbReference type="ARBA" id="ARBA00009726"/>
    </source>
</evidence>
<evidence type="ECO:0000259" key="11">
    <source>
        <dbReference type="PROSITE" id="PS50893"/>
    </source>
</evidence>
<keyword evidence="14" id="KW-1185">Reference proteome</keyword>
<dbReference type="PROSITE" id="PS00211">
    <property type="entry name" value="ABC_TRANSPORTER_1"/>
    <property type="match status" value="1"/>
</dbReference>
<dbReference type="InterPro" id="IPR036640">
    <property type="entry name" value="ABC1_TM_sf"/>
</dbReference>
<evidence type="ECO:0000313" key="13">
    <source>
        <dbReference type="EMBL" id="QQP38800.1"/>
    </source>
</evidence>
<keyword evidence="6" id="KW-0547">Nucleotide-binding</keyword>
<dbReference type="CDD" id="cd03244">
    <property type="entry name" value="ABCC_MRP_domain2"/>
    <property type="match status" value="1"/>
</dbReference>
<keyword evidence="3" id="KW-0813">Transport</keyword>
<organism evidence="13 14">
    <name type="scientific">Caligus rogercresseyi</name>
    <name type="common">Sea louse</name>
    <dbReference type="NCBI Taxonomy" id="217165"/>
    <lineage>
        <taxon>Eukaryota</taxon>
        <taxon>Metazoa</taxon>
        <taxon>Ecdysozoa</taxon>
        <taxon>Arthropoda</taxon>
        <taxon>Crustacea</taxon>
        <taxon>Multicrustacea</taxon>
        <taxon>Hexanauplia</taxon>
        <taxon>Copepoda</taxon>
        <taxon>Siphonostomatoida</taxon>
        <taxon>Caligidae</taxon>
        <taxon>Caligus</taxon>
    </lineage>
</organism>
<dbReference type="GO" id="GO:0016020">
    <property type="term" value="C:membrane"/>
    <property type="evidence" value="ECO:0007669"/>
    <property type="project" value="InterPro"/>
</dbReference>
<protein>
    <submittedName>
        <fullName evidence="13">ATP-binding cassette transporter sub-family C member 1 isoform X5</fullName>
    </submittedName>
</protein>
<comment type="similarity">
    <text evidence="2">Belongs to the ABC transporter superfamily. ABCC family. Conjugate transporter (TC 3.A.1.208) subfamily.</text>
</comment>
<dbReference type="InterPro" id="IPR050173">
    <property type="entry name" value="ABC_transporter_C-like"/>
</dbReference>
<evidence type="ECO:0000256" key="9">
    <source>
        <dbReference type="ARBA" id="ARBA00023136"/>
    </source>
</evidence>
<dbReference type="AlphaFoldDB" id="A0A7T8JYT6"/>
<evidence type="ECO:0000256" key="7">
    <source>
        <dbReference type="ARBA" id="ARBA00022840"/>
    </source>
</evidence>
<dbReference type="InterPro" id="IPR027417">
    <property type="entry name" value="P-loop_NTPase"/>
</dbReference>
<dbReference type="Proteomes" id="UP000595437">
    <property type="component" value="Chromosome 13"/>
</dbReference>
<evidence type="ECO:0000313" key="14">
    <source>
        <dbReference type="Proteomes" id="UP000595437"/>
    </source>
</evidence>
<keyword evidence="9 10" id="KW-0472">Membrane</keyword>
<feature type="non-terminal residue" evidence="13">
    <location>
        <position position="1"/>
    </location>
</feature>
<feature type="transmembrane region" description="Helical" evidence="10">
    <location>
        <begin position="74"/>
        <end position="102"/>
    </location>
</feature>
<sequence length="568" mass="63356">MEKAVLIKKETMETGRVSWSVYKYYIKHIGLVGVLIILFSQTLYQGFGFGSSLWLDAWSAEEYGSANIDSNRNLYLGVYAAFGVGQALTVFVLSLSVVMFTLKASRVIHNETYDRIMKAPVSFFDATPQGRILNRFSKDISVCDNLLGSNIRQWLSCLFSFFGIIIIIVSVLPLFLLFGLPTSIIFIVVQNIYVASSRQLKRLESVTRSPIYSHFSESLSGLSSIRAYGVQNKFILESYNKLSQHHGKQMVGHEIRDHREYMRFGAAILIMSNPELVGPGKVGLVISYALVLTQNLNWLVRQTSAIETNIVAVERLKDNWPSKGKVEFNNYSLRYKPDSDLVLRGISFSVEGGERVGISSLSVALFRIVEAAGGNISIDGQDISKIGLHDLRESLTIIPQDPVLFSGSLRSNLDPGDIFSDDEVWRALECAHLKDFVSELQQGLHHDISEGGLNLSAGQRQLMCLARALLRSCKVLVLDEATAAVDWETDEMIQETIRKYFPSCTILTIAHRLKTILDYDKILVLDKGSVVEFGSPQGLYAKEDSVFHSMIAAAGINFNSDRDKESTD</sequence>